<dbReference type="SUPFAM" id="SSF74653">
    <property type="entry name" value="TolA/TonB C-terminal domain"/>
    <property type="match status" value="1"/>
</dbReference>
<feature type="compositionally biased region" description="Polar residues" evidence="10">
    <location>
        <begin position="130"/>
        <end position="155"/>
    </location>
</feature>
<keyword evidence="7" id="KW-0653">Protein transport</keyword>
<dbReference type="Gene3D" id="3.30.1150.10">
    <property type="match status" value="1"/>
</dbReference>
<dbReference type="Proteomes" id="UP000321891">
    <property type="component" value="Unassembled WGS sequence"/>
</dbReference>
<feature type="domain" description="TonB C-terminal" evidence="11">
    <location>
        <begin position="294"/>
        <end position="386"/>
    </location>
</feature>
<comment type="similarity">
    <text evidence="2">Belongs to the TonB family.</text>
</comment>
<accession>A0A0D6N031</accession>
<dbReference type="NCBIfam" id="TIGR01352">
    <property type="entry name" value="tonB_Cterm"/>
    <property type="match status" value="1"/>
</dbReference>
<keyword evidence="5" id="KW-0997">Cell inner membrane</keyword>
<evidence type="ECO:0000313" key="13">
    <source>
        <dbReference type="EMBL" id="GEL59028.1"/>
    </source>
</evidence>
<dbReference type="RefSeq" id="WP_048837380.1">
    <property type="nucleotide sequence ID" value="NZ_BAMV01000003.1"/>
</dbReference>
<dbReference type="Proteomes" id="UP000032671">
    <property type="component" value="Unassembled WGS sequence"/>
</dbReference>
<evidence type="ECO:0000313" key="12">
    <source>
        <dbReference type="EMBL" id="GAN59279.1"/>
    </source>
</evidence>
<sequence length="386" mass="41243">MKAMLSRSSQQRNRQEPRLAPHGQTAGQPHDAQPDAALPAHERESLKPSLTPVPRPLGRQYPRVKGTPTPLIRRELYAEPTLGPVLTSSAVAHFLLLTALLWQTTHHNPQGSPEGTQPPSVEMVFAAPQTSSGMTGQQSPDAGSGNAGKTASTAGQAEPNPEDAAPGPAVPSDDIPTAPELPTSSDGLPKPTPQEHKTVKPAHTPSGHKPNASSKSAAVPKAKPQPNKRRHAASPFDNPMDLSFNEAPAPRRHRTGRPGGSGGPIDMSVGPVVENGAINAHYTSRASIKGVSDDYGQQINEWIERHKFYPEEAARNGEEGPASVHVVLDRTGRVKSIYETGSSGSYYLDAATTSMFRGAQLPPVPPNMQGDHFDIDLTMNYILIRR</sequence>
<dbReference type="PANTHER" id="PTHR33446">
    <property type="entry name" value="PROTEIN TONB-RELATED"/>
    <property type="match status" value="1"/>
</dbReference>
<evidence type="ECO:0000256" key="6">
    <source>
        <dbReference type="ARBA" id="ARBA00022692"/>
    </source>
</evidence>
<comment type="subcellular location">
    <subcellularLocation>
        <location evidence="1">Cell inner membrane</location>
        <topology evidence="1">Single-pass membrane protein</topology>
        <orientation evidence="1">Periplasmic side</orientation>
    </subcellularLocation>
</comment>
<keyword evidence="4" id="KW-1003">Cell membrane</keyword>
<evidence type="ECO:0000256" key="4">
    <source>
        <dbReference type="ARBA" id="ARBA00022475"/>
    </source>
</evidence>
<dbReference type="GO" id="GO:0055085">
    <property type="term" value="P:transmembrane transport"/>
    <property type="evidence" value="ECO:0007669"/>
    <property type="project" value="InterPro"/>
</dbReference>
<evidence type="ECO:0000256" key="10">
    <source>
        <dbReference type="SAM" id="MobiDB-lite"/>
    </source>
</evidence>
<evidence type="ECO:0000256" key="3">
    <source>
        <dbReference type="ARBA" id="ARBA00022448"/>
    </source>
</evidence>
<evidence type="ECO:0000256" key="7">
    <source>
        <dbReference type="ARBA" id="ARBA00022927"/>
    </source>
</evidence>
<reference evidence="13 15" key="2">
    <citation type="submission" date="2019-07" db="EMBL/GenBank/DDBJ databases">
        <title>Whole genome shotgun sequence of Acetobacter cibinongensis NBRC 16605.</title>
        <authorList>
            <person name="Hosoyama A."/>
            <person name="Uohara A."/>
            <person name="Ohji S."/>
            <person name="Ichikawa N."/>
        </authorList>
    </citation>
    <scope>NUCLEOTIDE SEQUENCE [LARGE SCALE GENOMIC DNA]</scope>
    <source>
        <strain evidence="13 15">NBRC 16605</strain>
    </source>
</reference>
<comment type="caution">
    <text evidence="12">The sequence shown here is derived from an EMBL/GenBank/DDBJ whole genome shotgun (WGS) entry which is preliminary data.</text>
</comment>
<feature type="region of interest" description="Disordered" evidence="10">
    <location>
        <begin position="1"/>
        <end position="66"/>
    </location>
</feature>
<dbReference type="AlphaFoldDB" id="A0A0D6N031"/>
<evidence type="ECO:0000256" key="1">
    <source>
        <dbReference type="ARBA" id="ARBA00004383"/>
    </source>
</evidence>
<evidence type="ECO:0000256" key="2">
    <source>
        <dbReference type="ARBA" id="ARBA00006555"/>
    </source>
</evidence>
<dbReference type="GO" id="GO:0098797">
    <property type="term" value="C:plasma membrane protein complex"/>
    <property type="evidence" value="ECO:0007669"/>
    <property type="project" value="TreeGrafter"/>
</dbReference>
<dbReference type="Pfam" id="PF03544">
    <property type="entry name" value="TonB_C"/>
    <property type="match status" value="1"/>
</dbReference>
<dbReference type="PROSITE" id="PS52015">
    <property type="entry name" value="TONB_CTD"/>
    <property type="match status" value="1"/>
</dbReference>
<feature type="compositionally biased region" description="Low complexity" evidence="10">
    <location>
        <begin position="209"/>
        <end position="225"/>
    </location>
</feature>
<dbReference type="GO" id="GO:0031992">
    <property type="term" value="F:energy transducer activity"/>
    <property type="evidence" value="ECO:0007669"/>
    <property type="project" value="TreeGrafter"/>
</dbReference>
<feature type="compositionally biased region" description="Polar residues" evidence="10">
    <location>
        <begin position="1"/>
        <end position="12"/>
    </location>
</feature>
<gene>
    <name evidence="12" type="ORF">Abci_003_042</name>
    <name evidence="13" type="ORF">ACI01nite_16300</name>
</gene>
<proteinExistence type="inferred from homology"/>
<dbReference type="InterPro" id="IPR006260">
    <property type="entry name" value="TonB/TolA_C"/>
</dbReference>
<name>A0A0D6N031_9PROT</name>
<dbReference type="STRING" id="1231339.Abci_003_042"/>
<evidence type="ECO:0000313" key="15">
    <source>
        <dbReference type="Proteomes" id="UP000321891"/>
    </source>
</evidence>
<keyword evidence="6" id="KW-0812">Transmembrane</keyword>
<protein>
    <submittedName>
        <fullName evidence="12">TonB periplasmic protein</fullName>
    </submittedName>
</protein>
<dbReference type="GO" id="GO:0015031">
    <property type="term" value="P:protein transport"/>
    <property type="evidence" value="ECO:0007669"/>
    <property type="project" value="UniProtKB-KW"/>
</dbReference>
<dbReference type="InterPro" id="IPR037682">
    <property type="entry name" value="TonB_C"/>
</dbReference>
<evidence type="ECO:0000313" key="14">
    <source>
        <dbReference type="Proteomes" id="UP000032671"/>
    </source>
</evidence>
<evidence type="ECO:0000256" key="9">
    <source>
        <dbReference type="ARBA" id="ARBA00023136"/>
    </source>
</evidence>
<keyword evidence="9" id="KW-0472">Membrane</keyword>
<keyword evidence="15" id="KW-1185">Reference proteome</keyword>
<accession>A0A6N3SRM1</accession>
<dbReference type="PANTHER" id="PTHR33446:SF2">
    <property type="entry name" value="PROTEIN TONB"/>
    <property type="match status" value="1"/>
</dbReference>
<organism evidence="12 14">
    <name type="scientific">Acetobacter cibinongensis</name>
    <dbReference type="NCBI Taxonomy" id="146475"/>
    <lineage>
        <taxon>Bacteria</taxon>
        <taxon>Pseudomonadati</taxon>
        <taxon>Pseudomonadota</taxon>
        <taxon>Alphaproteobacteria</taxon>
        <taxon>Acetobacterales</taxon>
        <taxon>Acetobacteraceae</taxon>
        <taxon>Acetobacter</taxon>
    </lineage>
</organism>
<evidence type="ECO:0000259" key="11">
    <source>
        <dbReference type="PROSITE" id="PS52015"/>
    </source>
</evidence>
<dbReference type="InterPro" id="IPR051045">
    <property type="entry name" value="TonB-dependent_transducer"/>
</dbReference>
<dbReference type="EMBL" id="BJVU01000006">
    <property type="protein sequence ID" value="GEL59028.1"/>
    <property type="molecule type" value="Genomic_DNA"/>
</dbReference>
<keyword evidence="8" id="KW-1133">Transmembrane helix</keyword>
<keyword evidence="3" id="KW-0813">Transport</keyword>
<evidence type="ECO:0000256" key="8">
    <source>
        <dbReference type="ARBA" id="ARBA00022989"/>
    </source>
</evidence>
<evidence type="ECO:0000256" key="5">
    <source>
        <dbReference type="ARBA" id="ARBA00022519"/>
    </source>
</evidence>
<feature type="region of interest" description="Disordered" evidence="10">
    <location>
        <begin position="130"/>
        <end position="265"/>
    </location>
</feature>
<reference evidence="12 14" key="1">
    <citation type="submission" date="2012-11" db="EMBL/GenBank/DDBJ databases">
        <title>Whole genome sequence of Acetobacter cibinongensis 4H-1.</title>
        <authorList>
            <person name="Azuma Y."/>
            <person name="Higashiura N."/>
            <person name="Hirakawa H."/>
            <person name="Matsushita K."/>
        </authorList>
    </citation>
    <scope>NUCLEOTIDE SEQUENCE [LARGE SCALE GENOMIC DNA]</scope>
    <source>
        <strain evidence="12 14">4H-1</strain>
    </source>
</reference>
<dbReference type="EMBL" id="BAMV01000003">
    <property type="protein sequence ID" value="GAN59279.1"/>
    <property type="molecule type" value="Genomic_DNA"/>
</dbReference>